<proteinExistence type="predicted"/>
<feature type="chain" id="PRO_5034746785" description="Secreted protein" evidence="1">
    <location>
        <begin position="20"/>
        <end position="99"/>
    </location>
</feature>
<evidence type="ECO:0000256" key="1">
    <source>
        <dbReference type="SAM" id="SignalP"/>
    </source>
</evidence>
<name>A0A8E2AN84_9APHY</name>
<keyword evidence="1" id="KW-0732">Signal</keyword>
<feature type="signal peptide" evidence="1">
    <location>
        <begin position="1"/>
        <end position="19"/>
    </location>
</feature>
<accession>A0A8E2AN84</accession>
<evidence type="ECO:0008006" key="4">
    <source>
        <dbReference type="Google" id="ProtNLM"/>
    </source>
</evidence>
<dbReference type="AlphaFoldDB" id="A0A8E2AN84"/>
<gene>
    <name evidence="2" type="ORF">OBBRIDRAFT_796300</name>
</gene>
<evidence type="ECO:0000313" key="3">
    <source>
        <dbReference type="Proteomes" id="UP000250043"/>
    </source>
</evidence>
<reference evidence="2 3" key="1">
    <citation type="submission" date="2016-07" db="EMBL/GenBank/DDBJ databases">
        <title>Draft genome of the white-rot fungus Obba rivulosa 3A-2.</title>
        <authorList>
            <consortium name="DOE Joint Genome Institute"/>
            <person name="Miettinen O."/>
            <person name="Riley R."/>
            <person name="Acob R."/>
            <person name="Barry K."/>
            <person name="Cullen D."/>
            <person name="De Vries R."/>
            <person name="Hainaut M."/>
            <person name="Hatakka A."/>
            <person name="Henrissat B."/>
            <person name="Hilden K."/>
            <person name="Kuo R."/>
            <person name="Labutti K."/>
            <person name="Lipzen A."/>
            <person name="Makela M.R."/>
            <person name="Sandor L."/>
            <person name="Spatafora J.W."/>
            <person name="Grigoriev I.V."/>
            <person name="Hibbett D.S."/>
        </authorList>
    </citation>
    <scope>NUCLEOTIDE SEQUENCE [LARGE SCALE GENOMIC DNA]</scope>
    <source>
        <strain evidence="2 3">3A-2</strain>
    </source>
</reference>
<dbReference type="EMBL" id="KV722489">
    <property type="protein sequence ID" value="OCH87323.1"/>
    <property type="molecule type" value="Genomic_DNA"/>
</dbReference>
<dbReference type="Proteomes" id="UP000250043">
    <property type="component" value="Unassembled WGS sequence"/>
</dbReference>
<protein>
    <recommendedName>
        <fullName evidence="4">Secreted protein</fullName>
    </recommendedName>
</protein>
<sequence length="99" mass="10803">MALAIVVLTFVVLAVFAVARHSPAVDEDVEDYRHPTAGPWMARGDLDLFPLDNRVRSHSSGAANQAEPLPLYAPPLAPLPPAYSLQDTLHRTPRPVLNQ</sequence>
<keyword evidence="3" id="KW-1185">Reference proteome</keyword>
<evidence type="ECO:0000313" key="2">
    <source>
        <dbReference type="EMBL" id="OCH87323.1"/>
    </source>
</evidence>
<organism evidence="2 3">
    <name type="scientific">Obba rivulosa</name>
    <dbReference type="NCBI Taxonomy" id="1052685"/>
    <lineage>
        <taxon>Eukaryota</taxon>
        <taxon>Fungi</taxon>
        <taxon>Dikarya</taxon>
        <taxon>Basidiomycota</taxon>
        <taxon>Agaricomycotina</taxon>
        <taxon>Agaricomycetes</taxon>
        <taxon>Polyporales</taxon>
        <taxon>Gelatoporiaceae</taxon>
        <taxon>Obba</taxon>
    </lineage>
</organism>